<evidence type="ECO:0000256" key="17">
    <source>
        <dbReference type="ARBA" id="ARBA00080570"/>
    </source>
</evidence>
<dbReference type="InterPro" id="IPR049962">
    <property type="entry name" value="THUMP_ThiI"/>
</dbReference>
<evidence type="ECO:0000256" key="10">
    <source>
        <dbReference type="ARBA" id="ARBA00052330"/>
    </source>
</evidence>
<evidence type="ECO:0000256" key="11">
    <source>
        <dbReference type="ARBA" id="ARBA00058382"/>
    </source>
</evidence>
<feature type="binding site" evidence="18">
    <location>
        <position position="296"/>
    </location>
    <ligand>
        <name>ATP</name>
        <dbReference type="ChEBI" id="CHEBI:30616"/>
    </ligand>
</feature>
<dbReference type="CDD" id="cd11716">
    <property type="entry name" value="THUMP_ThiI"/>
    <property type="match status" value="1"/>
</dbReference>
<evidence type="ECO:0000256" key="4">
    <source>
        <dbReference type="ARBA" id="ARBA00022679"/>
    </source>
</evidence>
<dbReference type="Proteomes" id="UP000318661">
    <property type="component" value="Unassembled WGS sequence"/>
</dbReference>
<dbReference type="SMART" id="SM00981">
    <property type="entry name" value="THUMP"/>
    <property type="match status" value="1"/>
</dbReference>
<name>A0A537LIX3_9BACT</name>
<dbReference type="SUPFAM" id="SSF143437">
    <property type="entry name" value="THUMP domain-like"/>
    <property type="match status" value="1"/>
</dbReference>
<proteinExistence type="inferred from homology"/>
<keyword evidence="4 18" id="KW-0808">Transferase</keyword>
<keyword evidence="7 18" id="KW-0694">RNA-binding</keyword>
<evidence type="ECO:0000256" key="13">
    <source>
        <dbReference type="ARBA" id="ARBA00066827"/>
    </source>
</evidence>
<evidence type="ECO:0000259" key="19">
    <source>
        <dbReference type="PROSITE" id="PS51165"/>
    </source>
</evidence>
<dbReference type="GO" id="GO:0009228">
    <property type="term" value="P:thiamine biosynthetic process"/>
    <property type="evidence" value="ECO:0007669"/>
    <property type="project" value="UniProtKB-KW"/>
</dbReference>
<keyword evidence="6 18" id="KW-0067">ATP-binding</keyword>
<dbReference type="Pfam" id="PF02926">
    <property type="entry name" value="THUMP"/>
    <property type="match status" value="1"/>
</dbReference>
<keyword evidence="2 18" id="KW-0963">Cytoplasm</keyword>
<evidence type="ECO:0000256" key="15">
    <source>
        <dbReference type="ARBA" id="ARBA00075337"/>
    </source>
</evidence>
<evidence type="ECO:0000256" key="1">
    <source>
        <dbReference type="ARBA" id="ARBA00004496"/>
    </source>
</evidence>
<comment type="catalytic activity">
    <reaction evidence="10 18">
        <text>[ThiS sulfur-carrier protein]-C-terminal Gly-Gly-AMP + S-sulfanyl-L-cysteinyl-[cysteine desulfurase] + AH2 = [ThiS sulfur-carrier protein]-C-terminal-Gly-aminoethanethioate + L-cysteinyl-[cysteine desulfurase] + A + AMP + 2 H(+)</text>
        <dbReference type="Rhea" id="RHEA:43340"/>
        <dbReference type="Rhea" id="RHEA-COMP:12157"/>
        <dbReference type="Rhea" id="RHEA-COMP:12158"/>
        <dbReference type="Rhea" id="RHEA-COMP:12910"/>
        <dbReference type="Rhea" id="RHEA-COMP:19908"/>
        <dbReference type="ChEBI" id="CHEBI:13193"/>
        <dbReference type="ChEBI" id="CHEBI:15378"/>
        <dbReference type="ChEBI" id="CHEBI:17499"/>
        <dbReference type="ChEBI" id="CHEBI:29950"/>
        <dbReference type="ChEBI" id="CHEBI:61963"/>
        <dbReference type="ChEBI" id="CHEBI:90618"/>
        <dbReference type="ChEBI" id="CHEBI:232372"/>
        <dbReference type="ChEBI" id="CHEBI:456215"/>
    </reaction>
</comment>
<dbReference type="NCBIfam" id="TIGR00342">
    <property type="entry name" value="tRNA uracil 4-sulfurtransferase ThiI"/>
    <property type="match status" value="1"/>
</dbReference>
<dbReference type="EC" id="2.8.1.4" evidence="13 18"/>
<dbReference type="CDD" id="cd01712">
    <property type="entry name" value="PPase_ThiI"/>
    <property type="match status" value="1"/>
</dbReference>
<feature type="binding site" evidence="18">
    <location>
        <position position="265"/>
    </location>
    <ligand>
        <name>ATP</name>
        <dbReference type="ChEBI" id="CHEBI:30616"/>
    </ligand>
</feature>
<comment type="caution">
    <text evidence="20">The sequence shown here is derived from an EMBL/GenBank/DDBJ whole genome shotgun (WGS) entry which is preliminary data.</text>
</comment>
<evidence type="ECO:0000313" key="22">
    <source>
        <dbReference type="Proteomes" id="UP000315217"/>
    </source>
</evidence>
<feature type="domain" description="THUMP" evidence="19">
    <location>
        <begin position="58"/>
        <end position="165"/>
    </location>
</feature>
<evidence type="ECO:0000256" key="8">
    <source>
        <dbReference type="ARBA" id="ARBA00022977"/>
    </source>
</evidence>
<comment type="subcellular location">
    <subcellularLocation>
        <location evidence="1 18">Cytoplasm</location>
    </subcellularLocation>
</comment>
<dbReference type="GO" id="GO:0005829">
    <property type="term" value="C:cytosol"/>
    <property type="evidence" value="ECO:0007669"/>
    <property type="project" value="TreeGrafter"/>
</dbReference>
<dbReference type="GO" id="GO:0009229">
    <property type="term" value="P:thiamine diphosphate biosynthetic process"/>
    <property type="evidence" value="ECO:0007669"/>
    <property type="project" value="UniProtKB-UniRule"/>
</dbReference>
<keyword evidence="3 18" id="KW-0820">tRNA-binding</keyword>
<dbReference type="Pfam" id="PF22025">
    <property type="entry name" value="ThiI_fer"/>
    <property type="match status" value="1"/>
</dbReference>
<evidence type="ECO:0000256" key="12">
    <source>
        <dbReference type="ARBA" id="ARBA00061472"/>
    </source>
</evidence>
<comment type="similarity">
    <text evidence="12 18">Belongs to the ThiI family.</text>
</comment>
<dbReference type="GO" id="GO:0140741">
    <property type="term" value="F:tRNA-uracil-4 sulfurtransferase activity"/>
    <property type="evidence" value="ECO:0007669"/>
    <property type="project" value="UniProtKB-EC"/>
</dbReference>
<evidence type="ECO:0000256" key="14">
    <source>
        <dbReference type="ARBA" id="ARBA00071867"/>
    </source>
</evidence>
<dbReference type="HAMAP" id="MF_00021">
    <property type="entry name" value="ThiI"/>
    <property type="match status" value="1"/>
</dbReference>
<gene>
    <name evidence="18 20" type="primary">thiI</name>
    <name evidence="21" type="ORF">E6G98_03525</name>
    <name evidence="20" type="ORF">E6G99_05325</name>
</gene>
<dbReference type="InterPro" id="IPR050102">
    <property type="entry name" value="tRNA_sulfurtransferase_ThiI"/>
</dbReference>
<evidence type="ECO:0000256" key="18">
    <source>
        <dbReference type="HAMAP-Rule" id="MF_00021"/>
    </source>
</evidence>
<evidence type="ECO:0000256" key="5">
    <source>
        <dbReference type="ARBA" id="ARBA00022741"/>
    </source>
</evidence>
<dbReference type="PROSITE" id="PS51165">
    <property type="entry name" value="THUMP"/>
    <property type="match status" value="1"/>
</dbReference>
<dbReference type="GO" id="GO:0005524">
    <property type="term" value="F:ATP binding"/>
    <property type="evidence" value="ECO:0007669"/>
    <property type="project" value="UniProtKB-UniRule"/>
</dbReference>
<evidence type="ECO:0000313" key="21">
    <source>
        <dbReference type="EMBL" id="TMJ12177.1"/>
    </source>
</evidence>
<dbReference type="GO" id="GO:0000049">
    <property type="term" value="F:tRNA binding"/>
    <property type="evidence" value="ECO:0007669"/>
    <property type="project" value="UniProtKB-UniRule"/>
</dbReference>
<dbReference type="Gene3D" id="3.30.2130.30">
    <property type="match status" value="1"/>
</dbReference>
<accession>A0A537LIX3</accession>
<comment type="function">
    <text evidence="11 18">Catalyzes the ATP-dependent transfer of a sulfur to tRNA to produce 4-thiouridine in position 8 of tRNAs, which functions as a near-UV photosensor. Also catalyzes the transfer of sulfur to the sulfur carrier protein ThiS, forming ThiS-thiocarboxylate. This is a step in the synthesis of thiazole, in the thiamine biosynthesis pathway. The sulfur is donated as persulfide by IscS.</text>
</comment>
<reference evidence="22 23" key="1">
    <citation type="journal article" date="2019" name="Nat. Microbiol.">
        <title>Mediterranean grassland soil C-N compound turnover is dependent on rainfall and depth, and is mediated by genomically divergent microorganisms.</title>
        <authorList>
            <person name="Diamond S."/>
            <person name="Andeer P.F."/>
            <person name="Li Z."/>
            <person name="Crits-Christoph A."/>
            <person name="Burstein D."/>
            <person name="Anantharaman K."/>
            <person name="Lane K.R."/>
            <person name="Thomas B.C."/>
            <person name="Pan C."/>
            <person name="Northen T.R."/>
            <person name="Banfield J.F."/>
        </authorList>
    </citation>
    <scope>NUCLEOTIDE SEQUENCE [LARGE SCALE GENOMIC DNA]</scope>
    <source>
        <strain evidence="21">NP_1</strain>
        <strain evidence="20">NP_2</strain>
    </source>
</reference>
<dbReference type="InterPro" id="IPR014729">
    <property type="entry name" value="Rossmann-like_a/b/a_fold"/>
</dbReference>
<dbReference type="PANTHER" id="PTHR43209:SF1">
    <property type="entry name" value="TRNA SULFURTRANSFERASE"/>
    <property type="match status" value="1"/>
</dbReference>
<dbReference type="GO" id="GO:0052837">
    <property type="term" value="P:thiazole biosynthetic process"/>
    <property type="evidence" value="ECO:0007669"/>
    <property type="project" value="TreeGrafter"/>
</dbReference>
<dbReference type="InterPro" id="IPR004114">
    <property type="entry name" value="THUMP_dom"/>
</dbReference>
<evidence type="ECO:0000313" key="20">
    <source>
        <dbReference type="EMBL" id="TMJ07969.1"/>
    </source>
</evidence>
<dbReference type="UniPathway" id="UPA00060"/>
<dbReference type="EMBL" id="VBAI01000032">
    <property type="protein sequence ID" value="TMJ12177.1"/>
    <property type="molecule type" value="Genomic_DNA"/>
</dbReference>
<evidence type="ECO:0000256" key="3">
    <source>
        <dbReference type="ARBA" id="ARBA00022555"/>
    </source>
</evidence>
<dbReference type="EMBL" id="VBAJ01000137">
    <property type="protein sequence ID" value="TMJ07969.1"/>
    <property type="molecule type" value="Genomic_DNA"/>
</dbReference>
<evidence type="ECO:0000256" key="6">
    <source>
        <dbReference type="ARBA" id="ARBA00022840"/>
    </source>
</evidence>
<dbReference type="Gene3D" id="3.40.50.620">
    <property type="entry name" value="HUPs"/>
    <property type="match status" value="1"/>
</dbReference>
<feature type="binding site" evidence="18">
    <location>
        <position position="287"/>
    </location>
    <ligand>
        <name>ATP</name>
        <dbReference type="ChEBI" id="CHEBI:30616"/>
    </ligand>
</feature>
<comment type="caution">
    <text evidence="18">Lacks conserved residue(s) required for the propagation of feature annotation.</text>
</comment>
<dbReference type="GO" id="GO:0004810">
    <property type="term" value="F:CCA tRNA nucleotidyltransferase activity"/>
    <property type="evidence" value="ECO:0007669"/>
    <property type="project" value="InterPro"/>
</dbReference>
<feature type="binding site" evidence="18">
    <location>
        <begin position="183"/>
        <end position="184"/>
    </location>
    <ligand>
        <name>ATP</name>
        <dbReference type="ChEBI" id="CHEBI:30616"/>
    </ligand>
</feature>
<evidence type="ECO:0000256" key="7">
    <source>
        <dbReference type="ARBA" id="ARBA00022884"/>
    </source>
</evidence>
<organism evidence="20 23">
    <name type="scientific">Candidatus Segetimicrobium genomatis</name>
    <dbReference type="NCBI Taxonomy" id="2569760"/>
    <lineage>
        <taxon>Bacteria</taxon>
        <taxon>Bacillati</taxon>
        <taxon>Candidatus Sysuimicrobiota</taxon>
        <taxon>Candidatus Sysuimicrobiia</taxon>
        <taxon>Candidatus Sysuimicrobiales</taxon>
        <taxon>Candidatus Segetimicrobiaceae</taxon>
        <taxon>Candidatus Segetimicrobium</taxon>
    </lineage>
</organism>
<dbReference type="GO" id="GO:0002937">
    <property type="term" value="P:tRNA 4-thiouridine biosynthesis"/>
    <property type="evidence" value="ECO:0007669"/>
    <property type="project" value="TreeGrafter"/>
</dbReference>
<sequence>MMAYILLRYGEIHLKGQNQRFFVDRLVRNVRESIADLGDAQVRHAFGRILVDSPAEEAALISRLRKVFGIVSLSPVRVVAPAFPDIASAAVDMVGAALAARPGVGTFKVDTRRADKRFPLTSMETSREVGQAIWERFPQVRARMDHPDLLVKIDIRDQAYLSSDTIPGPGGLPSGTGGRALALISGGIDSPVASWLAARRGMTIIPVHCYSFPFTSERSKEKVLDLCRVLAGYAGPLRVWIVFFTDIQRTIQLSVPEGLRVLVMRRMMMRLVERLAEQERAAAVVTGESLGQVASQTIESIAAINAVTRLPVLRPLIGADKTEIVARAEAIGTYEISIRPYEDCCSLFVPPHPRTQPGLQEADEAERGLPVGALIDAALQRSERLTITPRWARDPVGVGS</sequence>
<comment type="pathway">
    <text evidence="18">Cofactor biosynthesis; thiamine diphosphate biosynthesis.</text>
</comment>
<dbReference type="FunFam" id="3.40.50.620:FF:000053">
    <property type="entry name" value="Probable tRNA sulfurtransferase"/>
    <property type="match status" value="1"/>
</dbReference>
<dbReference type="SUPFAM" id="SSF52402">
    <property type="entry name" value="Adenine nucleotide alpha hydrolases-like"/>
    <property type="match status" value="1"/>
</dbReference>
<keyword evidence="5 18" id="KW-0547">Nucleotide-binding</keyword>
<dbReference type="InterPro" id="IPR003720">
    <property type="entry name" value="tRNA_STrfase"/>
</dbReference>
<comment type="catalytic activity">
    <reaction evidence="9 18">
        <text>[ThiI sulfur-carrier protein]-S-sulfanyl-L-cysteine + a uridine in tRNA + 2 reduced [2Fe-2S]-[ferredoxin] + ATP + H(+) = [ThiI sulfur-carrier protein]-L-cysteine + a 4-thiouridine in tRNA + 2 oxidized [2Fe-2S]-[ferredoxin] + AMP + diphosphate</text>
        <dbReference type="Rhea" id="RHEA:24176"/>
        <dbReference type="Rhea" id="RHEA-COMP:10000"/>
        <dbReference type="Rhea" id="RHEA-COMP:10001"/>
        <dbReference type="Rhea" id="RHEA-COMP:13337"/>
        <dbReference type="Rhea" id="RHEA-COMP:13338"/>
        <dbReference type="Rhea" id="RHEA-COMP:13339"/>
        <dbReference type="Rhea" id="RHEA-COMP:13340"/>
        <dbReference type="ChEBI" id="CHEBI:15378"/>
        <dbReference type="ChEBI" id="CHEBI:29950"/>
        <dbReference type="ChEBI" id="CHEBI:30616"/>
        <dbReference type="ChEBI" id="CHEBI:33019"/>
        <dbReference type="ChEBI" id="CHEBI:33737"/>
        <dbReference type="ChEBI" id="CHEBI:33738"/>
        <dbReference type="ChEBI" id="CHEBI:61963"/>
        <dbReference type="ChEBI" id="CHEBI:65315"/>
        <dbReference type="ChEBI" id="CHEBI:136798"/>
        <dbReference type="ChEBI" id="CHEBI:456215"/>
        <dbReference type="EC" id="2.8.1.4"/>
    </reaction>
</comment>
<dbReference type="InterPro" id="IPR020536">
    <property type="entry name" value="ThiI_AANH"/>
</dbReference>
<evidence type="ECO:0000256" key="16">
    <source>
        <dbReference type="ARBA" id="ARBA00077849"/>
    </source>
</evidence>
<protein>
    <recommendedName>
        <fullName evidence="14 18">Probable tRNA sulfurtransferase</fullName>
        <ecNumber evidence="13 18">2.8.1.4</ecNumber>
    </recommendedName>
    <alternativeName>
        <fullName evidence="15 18">Sulfur carrier protein ThiS sulfurtransferase</fullName>
    </alternativeName>
    <alternativeName>
        <fullName evidence="16 18">Thiamine biosynthesis protein ThiI</fullName>
    </alternativeName>
    <alternativeName>
        <fullName evidence="17 18">tRNA 4-thiouridine synthase</fullName>
    </alternativeName>
</protein>
<evidence type="ECO:0000256" key="2">
    <source>
        <dbReference type="ARBA" id="ARBA00022490"/>
    </source>
</evidence>
<dbReference type="AlphaFoldDB" id="A0A537LIX3"/>
<dbReference type="InterPro" id="IPR049961">
    <property type="entry name" value="ThiI_N"/>
</dbReference>
<dbReference type="PANTHER" id="PTHR43209">
    <property type="entry name" value="TRNA SULFURTRANSFERASE"/>
    <property type="match status" value="1"/>
</dbReference>
<dbReference type="InterPro" id="IPR054173">
    <property type="entry name" value="ThiI_fer"/>
</dbReference>
<keyword evidence="8 18" id="KW-0784">Thiamine biosynthesis</keyword>
<dbReference type="Proteomes" id="UP000315217">
    <property type="component" value="Unassembled WGS sequence"/>
</dbReference>
<evidence type="ECO:0000313" key="23">
    <source>
        <dbReference type="Proteomes" id="UP000318661"/>
    </source>
</evidence>
<dbReference type="Pfam" id="PF02568">
    <property type="entry name" value="ThiI"/>
    <property type="match status" value="1"/>
</dbReference>
<evidence type="ECO:0000256" key="9">
    <source>
        <dbReference type="ARBA" id="ARBA00050570"/>
    </source>
</evidence>